<dbReference type="AlphaFoldDB" id="A0A6I6JYL0"/>
<evidence type="ECO:0000313" key="1">
    <source>
        <dbReference type="EMBL" id="QGY42744.1"/>
    </source>
</evidence>
<dbReference type="GO" id="GO:0032259">
    <property type="term" value="P:methylation"/>
    <property type="evidence" value="ECO:0007669"/>
    <property type="project" value="UniProtKB-KW"/>
</dbReference>
<dbReference type="GO" id="GO:0008168">
    <property type="term" value="F:methyltransferase activity"/>
    <property type="evidence" value="ECO:0007669"/>
    <property type="project" value="UniProtKB-KW"/>
</dbReference>
<keyword evidence="1" id="KW-0489">Methyltransferase</keyword>
<reference evidence="1 2" key="1">
    <citation type="submission" date="2019-11" db="EMBL/GenBank/DDBJ databases">
        <authorList>
            <person name="Zheng R.K."/>
            <person name="Sun C.M."/>
        </authorList>
    </citation>
    <scope>NUCLEOTIDE SEQUENCE [LARGE SCALE GENOMIC DNA]</scope>
    <source>
        <strain evidence="1 2">WC007</strain>
    </source>
</reference>
<evidence type="ECO:0000313" key="2">
    <source>
        <dbReference type="Proteomes" id="UP000428260"/>
    </source>
</evidence>
<keyword evidence="2" id="KW-1185">Reference proteome</keyword>
<protein>
    <submittedName>
        <fullName evidence="1">Methyltransferase domain-containing protein</fullName>
    </submittedName>
</protein>
<dbReference type="EMBL" id="CP046401">
    <property type="protein sequence ID" value="QGY42744.1"/>
    <property type="molecule type" value="Genomic_DNA"/>
</dbReference>
<dbReference type="SUPFAM" id="SSF53335">
    <property type="entry name" value="S-adenosyl-L-methionine-dependent methyltransferases"/>
    <property type="match status" value="1"/>
</dbReference>
<dbReference type="KEGG" id="mcos:GM418_03470"/>
<keyword evidence="1" id="KW-0808">Transferase</keyword>
<dbReference type="InterPro" id="IPR029063">
    <property type="entry name" value="SAM-dependent_MTases_sf"/>
</dbReference>
<dbReference type="Proteomes" id="UP000428260">
    <property type="component" value="Chromosome"/>
</dbReference>
<name>A0A6I6JYL0_9BACT</name>
<gene>
    <name evidence="1" type="ORF">GM418_03470</name>
</gene>
<sequence length="265" mass="30863">MKCIICNSSSKYYFSKKYTKAPYARFMQEIGEVHYHKCENCGFVLSKTHAELEKEIWTQLNSQVHNHPIVTNQPPYLEQAMMLKILSTNNLICTNSMVDYASGAGILSNVLKKYFKIDLPIFDPYIKKGNKKRYLDVGNLKSYKTVINSAFFEHVLRRDDLEAVNNLVDKDGCMVLHTVVCENIPDNPDWFYLEPPVHSAFHTNKSMEILMKQWGYASSVYNPGSKCWVLFKHDNFRSEIQNINQEFKTDVFHYSSGFVNYWKGF</sequence>
<proteinExistence type="predicted"/>
<accession>A0A6I6JYL0</accession>
<organism evidence="1 2">
    <name type="scientific">Maribellus comscasis</name>
    <dbReference type="NCBI Taxonomy" id="2681766"/>
    <lineage>
        <taxon>Bacteria</taxon>
        <taxon>Pseudomonadati</taxon>
        <taxon>Bacteroidota</taxon>
        <taxon>Bacteroidia</taxon>
        <taxon>Marinilabiliales</taxon>
        <taxon>Prolixibacteraceae</taxon>
        <taxon>Maribellus</taxon>
    </lineage>
</organism>